<keyword evidence="2" id="KW-1185">Reference proteome</keyword>
<accession>A0A5C4JAR1</accession>
<name>A0A5C4JAR1_9ACTN</name>
<dbReference type="RefSeq" id="WP_138646924.1">
    <property type="nucleotide sequence ID" value="NZ_VCKW01000109.1"/>
</dbReference>
<dbReference type="Proteomes" id="UP000309174">
    <property type="component" value="Unassembled WGS sequence"/>
</dbReference>
<dbReference type="AlphaFoldDB" id="A0A5C4JAR1"/>
<evidence type="ECO:0000313" key="1">
    <source>
        <dbReference type="EMBL" id="TMQ96270.1"/>
    </source>
</evidence>
<dbReference type="EMBL" id="VCKW01000109">
    <property type="protein sequence ID" value="TMQ96270.1"/>
    <property type="molecule type" value="Genomic_DNA"/>
</dbReference>
<reference evidence="1 2" key="1">
    <citation type="submission" date="2019-05" db="EMBL/GenBank/DDBJ databases">
        <title>Draft genome sequence of Actinomadura sp. 14C53.</title>
        <authorList>
            <person name="Saricaoglu S."/>
            <person name="Isik K."/>
        </authorList>
    </citation>
    <scope>NUCLEOTIDE SEQUENCE [LARGE SCALE GENOMIC DNA]</scope>
    <source>
        <strain evidence="1 2">14C53</strain>
    </source>
</reference>
<protein>
    <submittedName>
        <fullName evidence="1">Uncharacterized protein</fullName>
    </submittedName>
</protein>
<dbReference type="OrthoDB" id="3638686at2"/>
<proteinExistence type="predicted"/>
<gene>
    <name evidence="1" type="ORF">ETD83_21445</name>
</gene>
<organism evidence="1 2">
    <name type="scientific">Actinomadura soli</name>
    <dbReference type="NCBI Taxonomy" id="2508997"/>
    <lineage>
        <taxon>Bacteria</taxon>
        <taxon>Bacillati</taxon>
        <taxon>Actinomycetota</taxon>
        <taxon>Actinomycetes</taxon>
        <taxon>Streptosporangiales</taxon>
        <taxon>Thermomonosporaceae</taxon>
        <taxon>Actinomadura</taxon>
    </lineage>
</organism>
<evidence type="ECO:0000313" key="2">
    <source>
        <dbReference type="Proteomes" id="UP000309174"/>
    </source>
</evidence>
<sequence length="242" mass="26616">MLALAAWEFRNCGSIRPEFERALSTVIETEGSAGRESRAILAAHRPLLEGIANGWLENQAAVLFREGALAQETFDLTVKWARPTPWLYREFADELFDAALRGVDNACRLLIVAALNKVEGYDLDTLIKRLGKDPAALATAVEDSAFLVQRAEPEAPHLTVAAQLWTLLLDADRSKAPPQVLTGLGRWAFVDNIDDHEWAQLTLRTLDATDGQIQHPISVVDRVARIPPDTTSAVTTNVDRVG</sequence>
<comment type="caution">
    <text evidence="1">The sequence shown here is derived from an EMBL/GenBank/DDBJ whole genome shotgun (WGS) entry which is preliminary data.</text>
</comment>